<comment type="caution">
    <text evidence="1">The sequence shown here is derived from an EMBL/GenBank/DDBJ whole genome shotgun (WGS) entry which is preliminary data.</text>
</comment>
<evidence type="ECO:0008006" key="3">
    <source>
        <dbReference type="Google" id="ProtNLM"/>
    </source>
</evidence>
<protein>
    <recommendedName>
        <fullName evidence="3">ApeA N-terminal domain-containing protein</fullName>
    </recommendedName>
</protein>
<proteinExistence type="predicted"/>
<accession>A0ABR8W3S6</accession>
<evidence type="ECO:0000313" key="2">
    <source>
        <dbReference type="Proteomes" id="UP000611521"/>
    </source>
</evidence>
<reference evidence="1 2" key="1">
    <citation type="submission" date="2020-08" db="EMBL/GenBank/DDBJ databases">
        <title>A Genomic Blueprint of the Chicken Gut Microbiome.</title>
        <authorList>
            <person name="Gilroy R."/>
            <person name="Ravi A."/>
            <person name="Getino M."/>
            <person name="Pursley I."/>
            <person name="Horton D.L."/>
            <person name="Alikhan N.-F."/>
            <person name="Baker D."/>
            <person name="Gharbi K."/>
            <person name="Hall N."/>
            <person name="Watson M."/>
            <person name="Adriaenssens E.M."/>
            <person name="Foster-Nyarko E."/>
            <person name="Jarju S."/>
            <person name="Secka A."/>
            <person name="Antonio M."/>
            <person name="Oren A."/>
            <person name="Chaudhuri R."/>
            <person name="La Ragione R.M."/>
            <person name="Hildebrand F."/>
            <person name="Pallen M.J."/>
        </authorList>
    </citation>
    <scope>NUCLEOTIDE SEQUENCE [LARGE SCALE GENOMIC DNA]</scope>
    <source>
        <strain evidence="1 2">Re1</strain>
    </source>
</reference>
<dbReference type="RefSeq" id="WP_191712316.1">
    <property type="nucleotide sequence ID" value="NZ_JACSPX010000001.1"/>
</dbReference>
<evidence type="ECO:0000313" key="1">
    <source>
        <dbReference type="EMBL" id="MBD8011656.1"/>
    </source>
</evidence>
<gene>
    <name evidence="1" type="ORF">H9633_05020</name>
</gene>
<dbReference type="EMBL" id="JACSPX010000001">
    <property type="protein sequence ID" value="MBD8011656.1"/>
    <property type="molecule type" value="Genomic_DNA"/>
</dbReference>
<sequence length="434" mass="47386">MNYREHLVVPSSVRVEVSVPGRPEWDRTIELPKHSPETWLWEAYLLSVGIEACDEEVAALRYRHPDVYCGESWVLRDEWSAPFAARAVRYADDDFFDDDPTALAEAAVRVPSFPFELDITVERASGRQAGDASVSIVGAGVDSSPRPSKDWQTSAQPLDLDQANRELVRRFGIVVPFVRSESLRAIPDDTSAGSLIADLLAPLTPVRRLALRAHLDATDLLDANRLGIDTVRQATHALRALIDAVGPDGADQDATSGWLPTSVTDRVVAGVEWDADDAADLLSSFARRAGLIRRLKGRVVVTALGKQLMSDPVEAFPRVVSAITNGARRYSYSLDTSRFSRAAALLALADGSAASYDELAGYLEKAHAARKTRSYDEYGDWYDSGRSRAGFDRGEADRVLRELTDGLLALSAPGAFGLVTPRIRAVARLALQRG</sequence>
<dbReference type="Proteomes" id="UP000611521">
    <property type="component" value="Unassembled WGS sequence"/>
</dbReference>
<name>A0ABR8W3S6_9MICO</name>
<keyword evidence="2" id="KW-1185">Reference proteome</keyword>
<organism evidence="1 2">
    <name type="scientific">Microbacterium commune</name>
    <dbReference type="NCBI Taxonomy" id="2762219"/>
    <lineage>
        <taxon>Bacteria</taxon>
        <taxon>Bacillati</taxon>
        <taxon>Actinomycetota</taxon>
        <taxon>Actinomycetes</taxon>
        <taxon>Micrococcales</taxon>
        <taxon>Microbacteriaceae</taxon>
        <taxon>Microbacterium</taxon>
    </lineage>
</organism>